<dbReference type="GO" id="GO:0006310">
    <property type="term" value="P:DNA recombination"/>
    <property type="evidence" value="ECO:0007669"/>
    <property type="project" value="UniProtKB-KW"/>
</dbReference>
<dbReference type="PROSITE" id="PS51900">
    <property type="entry name" value="CB"/>
    <property type="match status" value="1"/>
</dbReference>
<dbReference type="Gene3D" id="1.10.443.10">
    <property type="entry name" value="Intergrase catalytic core"/>
    <property type="match status" value="1"/>
</dbReference>
<dbReference type="GO" id="GO:0003677">
    <property type="term" value="F:DNA binding"/>
    <property type="evidence" value="ECO:0007669"/>
    <property type="project" value="UniProtKB-UniRule"/>
</dbReference>
<dbReference type="SUPFAM" id="SSF56349">
    <property type="entry name" value="DNA breaking-rejoining enzymes"/>
    <property type="match status" value="1"/>
</dbReference>
<dbReference type="Gene3D" id="1.10.150.130">
    <property type="match status" value="1"/>
</dbReference>
<dbReference type="EMBL" id="PFBU01000042">
    <property type="protein sequence ID" value="PIR78327.1"/>
    <property type="molecule type" value="Genomic_DNA"/>
</dbReference>
<evidence type="ECO:0008006" key="10">
    <source>
        <dbReference type="Google" id="ProtNLM"/>
    </source>
</evidence>
<proteinExistence type="inferred from homology"/>
<dbReference type="PROSITE" id="PS51898">
    <property type="entry name" value="TYR_RECOMBINASE"/>
    <property type="match status" value="1"/>
</dbReference>
<comment type="caution">
    <text evidence="8">The sequence shown here is derived from an EMBL/GenBank/DDBJ whole genome shotgun (WGS) entry which is preliminary data.</text>
</comment>
<dbReference type="InterPro" id="IPR010998">
    <property type="entry name" value="Integrase_recombinase_N"/>
</dbReference>
<evidence type="ECO:0000256" key="1">
    <source>
        <dbReference type="ARBA" id="ARBA00008857"/>
    </source>
</evidence>
<dbReference type="InterPro" id="IPR004107">
    <property type="entry name" value="Integrase_SAM-like_N"/>
</dbReference>
<dbReference type="InterPro" id="IPR011010">
    <property type="entry name" value="DNA_brk_join_enz"/>
</dbReference>
<feature type="domain" description="Core-binding (CB)" evidence="7">
    <location>
        <begin position="1"/>
        <end position="82"/>
    </location>
</feature>
<feature type="domain" description="Tyr recombinase" evidence="6">
    <location>
        <begin position="98"/>
        <end position="270"/>
    </location>
</feature>
<evidence type="ECO:0000256" key="2">
    <source>
        <dbReference type="ARBA" id="ARBA00022908"/>
    </source>
</evidence>
<dbReference type="Proteomes" id="UP000230852">
    <property type="component" value="Unassembled WGS sequence"/>
</dbReference>
<dbReference type="PANTHER" id="PTHR30349">
    <property type="entry name" value="PHAGE INTEGRASE-RELATED"/>
    <property type="match status" value="1"/>
</dbReference>
<keyword evidence="4" id="KW-0233">DNA recombination</keyword>
<dbReference type="AlphaFoldDB" id="A0A2H0TYN0"/>
<gene>
    <name evidence="8" type="ORF">COU28_02145</name>
</gene>
<evidence type="ECO:0000313" key="9">
    <source>
        <dbReference type="Proteomes" id="UP000230852"/>
    </source>
</evidence>
<evidence type="ECO:0000256" key="3">
    <source>
        <dbReference type="ARBA" id="ARBA00023125"/>
    </source>
</evidence>
<dbReference type="InterPro" id="IPR013762">
    <property type="entry name" value="Integrase-like_cat_sf"/>
</dbReference>
<dbReference type="InterPro" id="IPR050090">
    <property type="entry name" value="Tyrosine_recombinase_XerCD"/>
</dbReference>
<evidence type="ECO:0000313" key="8">
    <source>
        <dbReference type="EMBL" id="PIR78327.1"/>
    </source>
</evidence>
<dbReference type="InterPro" id="IPR002104">
    <property type="entry name" value="Integrase_catalytic"/>
</dbReference>
<dbReference type="GO" id="GO:0015074">
    <property type="term" value="P:DNA integration"/>
    <property type="evidence" value="ECO:0007669"/>
    <property type="project" value="UniProtKB-KW"/>
</dbReference>
<sequence>MTTKNILKKIKQKMLGKKYSEKTITTYSFYIKKYLDFLKTKKLTDGTKSVEKFLNLQKEKNISNQTYNLILNALNFFYTNVHTIVDKLEIKYRKKTKQRLQTLTNQQIKKILDNTKNTKHYLIFALSYGAGLRLNEITKLRAKDLDFKNNVIKICNKQNRQVRTTVLPESIKNKLEEYVFDKRVSSLVFINSYEKKMSERSLQQAFTLARMRAKINKKSSFQSLRHSFATHLLESGLSTKSLQQVLGHKNIRSTQIYQKNINTNIVNIKSPL</sequence>
<organism evidence="8 9">
    <name type="scientific">Candidatus Magasanikbacteria bacterium CG10_big_fil_rev_8_21_14_0_10_36_16</name>
    <dbReference type="NCBI Taxonomy" id="1974645"/>
    <lineage>
        <taxon>Bacteria</taxon>
        <taxon>Candidatus Magasanikiibacteriota</taxon>
    </lineage>
</organism>
<evidence type="ECO:0000259" key="7">
    <source>
        <dbReference type="PROSITE" id="PS51900"/>
    </source>
</evidence>
<dbReference type="PANTHER" id="PTHR30349:SF64">
    <property type="entry name" value="PROPHAGE INTEGRASE INTD-RELATED"/>
    <property type="match status" value="1"/>
</dbReference>
<comment type="similarity">
    <text evidence="1">Belongs to the 'phage' integrase family.</text>
</comment>
<dbReference type="InterPro" id="IPR044068">
    <property type="entry name" value="CB"/>
</dbReference>
<dbReference type="Pfam" id="PF00589">
    <property type="entry name" value="Phage_integrase"/>
    <property type="match status" value="1"/>
</dbReference>
<name>A0A2H0TYN0_9BACT</name>
<protein>
    <recommendedName>
        <fullName evidence="10">Integrase</fullName>
    </recommendedName>
</protein>
<keyword evidence="2" id="KW-0229">DNA integration</keyword>
<accession>A0A2H0TYN0</accession>
<evidence type="ECO:0000259" key="6">
    <source>
        <dbReference type="PROSITE" id="PS51898"/>
    </source>
</evidence>
<evidence type="ECO:0000256" key="5">
    <source>
        <dbReference type="PROSITE-ProRule" id="PRU01248"/>
    </source>
</evidence>
<reference evidence="9" key="1">
    <citation type="submission" date="2017-09" db="EMBL/GenBank/DDBJ databases">
        <title>Depth-based differentiation of microbial function through sediment-hosted aquifers and enrichment of novel symbionts in the deep terrestrial subsurface.</title>
        <authorList>
            <person name="Probst A.J."/>
            <person name="Ladd B."/>
            <person name="Jarett J.K."/>
            <person name="Geller-Mcgrath D.E."/>
            <person name="Sieber C.M.K."/>
            <person name="Emerson J.B."/>
            <person name="Anantharaman K."/>
            <person name="Thomas B.C."/>
            <person name="Malmstrom R."/>
            <person name="Stieglmeier M."/>
            <person name="Klingl A."/>
            <person name="Woyke T."/>
            <person name="Ryan C.M."/>
            <person name="Banfield J.F."/>
        </authorList>
    </citation>
    <scope>NUCLEOTIDE SEQUENCE [LARGE SCALE GENOMIC DNA]</scope>
</reference>
<dbReference type="Pfam" id="PF13495">
    <property type="entry name" value="Phage_int_SAM_4"/>
    <property type="match status" value="1"/>
</dbReference>
<evidence type="ECO:0000256" key="4">
    <source>
        <dbReference type="ARBA" id="ARBA00023172"/>
    </source>
</evidence>
<keyword evidence="3 5" id="KW-0238">DNA-binding</keyword>